<keyword evidence="4" id="KW-0443">Lipid metabolism</keyword>
<comment type="caution">
    <text evidence="7">The sequence shown here is derived from an EMBL/GenBank/DDBJ whole genome shotgun (WGS) entry which is preliminary data.</text>
</comment>
<dbReference type="InterPro" id="IPR038765">
    <property type="entry name" value="Papain-like_cys_pep_sf"/>
</dbReference>
<keyword evidence="3" id="KW-0378">Hydrolase</keyword>
<evidence type="ECO:0000256" key="5">
    <source>
        <dbReference type="SAM" id="Phobius"/>
    </source>
</evidence>
<organism evidence="7 8">
    <name type="scientific">Engystomops pustulosus</name>
    <name type="common">Tungara frog</name>
    <name type="synonym">Physalaemus pustulosus</name>
    <dbReference type="NCBI Taxonomy" id="76066"/>
    <lineage>
        <taxon>Eukaryota</taxon>
        <taxon>Metazoa</taxon>
        <taxon>Chordata</taxon>
        <taxon>Craniata</taxon>
        <taxon>Vertebrata</taxon>
        <taxon>Euteleostomi</taxon>
        <taxon>Amphibia</taxon>
        <taxon>Batrachia</taxon>
        <taxon>Anura</taxon>
        <taxon>Neobatrachia</taxon>
        <taxon>Hyloidea</taxon>
        <taxon>Leptodactylidae</taxon>
        <taxon>Leiuperinae</taxon>
        <taxon>Engystomops</taxon>
    </lineage>
</organism>
<evidence type="ECO:0000256" key="2">
    <source>
        <dbReference type="ARBA" id="ARBA00022679"/>
    </source>
</evidence>
<dbReference type="InterPro" id="IPR007053">
    <property type="entry name" value="LRAT_dom"/>
</dbReference>
<protein>
    <recommendedName>
        <fullName evidence="6">LRAT domain-containing protein</fullName>
    </recommendedName>
</protein>
<feature type="transmembrane region" description="Helical" evidence="5">
    <location>
        <begin position="75"/>
        <end position="95"/>
    </location>
</feature>
<comment type="similarity">
    <text evidence="1">Belongs to the H-rev107 family.</text>
</comment>
<evidence type="ECO:0000256" key="4">
    <source>
        <dbReference type="ARBA" id="ARBA00023098"/>
    </source>
</evidence>
<dbReference type="Gene3D" id="3.90.1720.10">
    <property type="entry name" value="endopeptidase domain like (from Nostoc punctiforme)"/>
    <property type="match status" value="1"/>
</dbReference>
<dbReference type="PROSITE" id="PS51934">
    <property type="entry name" value="LRAT"/>
    <property type="match status" value="1"/>
</dbReference>
<name>A0AAV7B1B5_ENGPU</name>
<dbReference type="GO" id="GO:0008970">
    <property type="term" value="F:phospholipase A1 activity"/>
    <property type="evidence" value="ECO:0007669"/>
    <property type="project" value="TreeGrafter"/>
</dbReference>
<dbReference type="SUPFAM" id="SSF54001">
    <property type="entry name" value="Cysteine proteinases"/>
    <property type="match status" value="1"/>
</dbReference>
<dbReference type="GO" id="GO:0005737">
    <property type="term" value="C:cytoplasm"/>
    <property type="evidence" value="ECO:0007669"/>
    <property type="project" value="TreeGrafter"/>
</dbReference>
<dbReference type="PANTHER" id="PTHR13943:SF31">
    <property type="entry name" value="PHOSPHOLIPASE A AND ACYLTRANSFERASE 3"/>
    <property type="match status" value="1"/>
</dbReference>
<gene>
    <name evidence="7" type="ORF">GDO81_016337</name>
</gene>
<dbReference type="Proteomes" id="UP000824782">
    <property type="component" value="Unassembled WGS sequence"/>
</dbReference>
<evidence type="ECO:0000256" key="1">
    <source>
        <dbReference type="ARBA" id="ARBA00007824"/>
    </source>
</evidence>
<dbReference type="Pfam" id="PF04970">
    <property type="entry name" value="LRAT"/>
    <property type="match status" value="1"/>
</dbReference>
<accession>A0AAV7B1B5</accession>
<keyword evidence="5" id="KW-0812">Transmembrane</keyword>
<evidence type="ECO:0000256" key="3">
    <source>
        <dbReference type="ARBA" id="ARBA00022801"/>
    </source>
</evidence>
<sequence length="104" mass="11186">MPLVPGPPPQPGDLIEFSRPFYQHWGVYVGGGYVVHLTDQEGISSLSSAFGGSAVVRKERLENVANGCIYKVTNVATYTAIGGGIFAAVLTTIAFTTRNRRQNQ</sequence>
<keyword evidence="8" id="KW-1185">Reference proteome</keyword>
<proteinExistence type="inferred from homology"/>
<evidence type="ECO:0000313" key="8">
    <source>
        <dbReference type="Proteomes" id="UP000824782"/>
    </source>
</evidence>
<keyword evidence="2" id="KW-0808">Transferase</keyword>
<feature type="domain" description="LRAT" evidence="6">
    <location>
        <begin position="14"/>
        <end position="104"/>
    </location>
</feature>
<dbReference type="EMBL" id="WNYA01000007">
    <property type="protein sequence ID" value="KAG8564133.1"/>
    <property type="molecule type" value="Genomic_DNA"/>
</dbReference>
<dbReference type="PANTHER" id="PTHR13943">
    <property type="entry name" value="HRAS-LIKE SUPPRESSOR - RELATED"/>
    <property type="match status" value="1"/>
</dbReference>
<dbReference type="GO" id="GO:0016410">
    <property type="term" value="F:N-acyltransferase activity"/>
    <property type="evidence" value="ECO:0007669"/>
    <property type="project" value="TreeGrafter"/>
</dbReference>
<dbReference type="AlphaFoldDB" id="A0AAV7B1B5"/>
<reference evidence="7" key="1">
    <citation type="thesis" date="2020" institute="ProQuest LLC" country="789 East Eisenhower Parkway, Ann Arbor, MI, USA">
        <title>Comparative Genomics and Chromosome Evolution.</title>
        <authorList>
            <person name="Mudd A.B."/>
        </authorList>
    </citation>
    <scope>NUCLEOTIDE SEQUENCE</scope>
    <source>
        <strain evidence="7">237g6f4</strain>
        <tissue evidence="7">Blood</tissue>
    </source>
</reference>
<dbReference type="InterPro" id="IPR051496">
    <property type="entry name" value="H-rev107_PLA/AT"/>
</dbReference>
<evidence type="ECO:0000259" key="6">
    <source>
        <dbReference type="PROSITE" id="PS51934"/>
    </source>
</evidence>
<dbReference type="GO" id="GO:0004623">
    <property type="term" value="F:phospholipase A2 activity"/>
    <property type="evidence" value="ECO:0007669"/>
    <property type="project" value="TreeGrafter"/>
</dbReference>
<dbReference type="GO" id="GO:0070292">
    <property type="term" value="P:N-acylphosphatidylethanolamine metabolic process"/>
    <property type="evidence" value="ECO:0007669"/>
    <property type="project" value="TreeGrafter"/>
</dbReference>
<evidence type="ECO:0000313" key="7">
    <source>
        <dbReference type="EMBL" id="KAG8564133.1"/>
    </source>
</evidence>
<keyword evidence="5" id="KW-0472">Membrane</keyword>
<keyword evidence="5" id="KW-1133">Transmembrane helix</keyword>